<dbReference type="GO" id="GO:0005689">
    <property type="term" value="C:U12-type spliceosomal complex"/>
    <property type="evidence" value="ECO:0007669"/>
    <property type="project" value="TreeGrafter"/>
</dbReference>
<proteinExistence type="predicted"/>
<dbReference type="InterPro" id="IPR000504">
    <property type="entry name" value="RRM_dom"/>
</dbReference>
<feature type="domain" description="RRM" evidence="3">
    <location>
        <begin position="514"/>
        <end position="595"/>
    </location>
</feature>
<evidence type="ECO:0000313" key="4">
    <source>
        <dbReference type="EMBL" id="CAI5725511.1"/>
    </source>
</evidence>
<gene>
    <name evidence="4" type="ORF">HBR001_LOCUS3619</name>
</gene>
<sequence>MATSERFCLRVRNLPAALSSETITSLLSHYGATRIRVFQRPNAVVSSGKEPGAIAKQSQKAIATFGTREAQKNAQQRLQLLELAGHQLQVDPVGEEDTTRLSERKVATVCSRDTVHAKRQPPPLPSHPMPPLPPMPPLFQDNVYAPVPLAPHLGLDYAPSPLLEYKYPRATESIVRNIANALIALPRFYTQVLHLMNKMNLPPPFEEDAIPGRFTAKQKERRQNNGDMSFIHRERIKRYKVDETSNARIAEEEEEEEESDVDGPDAVVKEKDACTAHVRPPLPAHQMRNAASRTSCTKNDYGKCAGTRGDHPRELIGKPLARRKDLSSTKKTAKLNTACQFEVNEDGYQNGSHLSRPGVISENEVNRRRLPQKKLAKEPLVESYIRGVPSRTIMVRNVPHAMDEKDLRSIFGYVLPTDMALDLIKITMLSARGSALVAYPDEVVATSAVTLLHGVQFEGKTLLVSFYNTSEAELDTSVAAARWTLQDLESKRLSAIQLATEKAMKGYQRGKPSDTLFVKNLAPRVKLADLIAVFGAVLPPDSMPDALDIRHFTVGRMKCQAFVKYPTAQLAHTALLHVHGVVLKDKPLIVCFRKPQVD</sequence>
<dbReference type="Proteomes" id="UP001162031">
    <property type="component" value="Unassembled WGS sequence"/>
</dbReference>
<evidence type="ECO:0000256" key="1">
    <source>
        <dbReference type="ARBA" id="ARBA00022884"/>
    </source>
</evidence>
<dbReference type="EMBL" id="CANTFL010000608">
    <property type="protein sequence ID" value="CAI5725511.1"/>
    <property type="molecule type" value="Genomic_DNA"/>
</dbReference>
<keyword evidence="5" id="KW-1185">Reference proteome</keyword>
<dbReference type="SUPFAM" id="SSF54928">
    <property type="entry name" value="RNA-binding domain, RBD"/>
    <property type="match status" value="2"/>
</dbReference>
<evidence type="ECO:0000259" key="3">
    <source>
        <dbReference type="PROSITE" id="PS50102"/>
    </source>
</evidence>
<protein>
    <recommendedName>
        <fullName evidence="3">RRM domain-containing protein</fullName>
    </recommendedName>
</protein>
<dbReference type="PANTHER" id="PTHR16105">
    <property type="entry name" value="RNA-BINDING REGION-CONTAINING PROTEIN 3"/>
    <property type="match status" value="1"/>
</dbReference>
<dbReference type="CDD" id="cd12239">
    <property type="entry name" value="RRM2_RBM40_like"/>
    <property type="match status" value="1"/>
</dbReference>
<dbReference type="PANTHER" id="PTHR16105:SF0">
    <property type="entry name" value="RNA-BINDING REGION-CONTAINING PROTEIN 3"/>
    <property type="match status" value="1"/>
</dbReference>
<dbReference type="SMART" id="SM00360">
    <property type="entry name" value="RRM"/>
    <property type="match status" value="3"/>
</dbReference>
<name>A0AAV0TQS2_HYABA</name>
<keyword evidence="1 2" id="KW-0694">RNA-binding</keyword>
<dbReference type="InterPro" id="IPR035979">
    <property type="entry name" value="RBD_domain_sf"/>
</dbReference>
<reference evidence="4" key="1">
    <citation type="submission" date="2022-12" db="EMBL/GenBank/DDBJ databases">
        <authorList>
            <person name="Webb A."/>
        </authorList>
    </citation>
    <scope>NUCLEOTIDE SEQUENCE</scope>
    <source>
        <strain evidence="4">Hp1</strain>
    </source>
</reference>
<dbReference type="AlphaFoldDB" id="A0AAV0TQS2"/>
<dbReference type="Gene3D" id="3.30.70.330">
    <property type="match status" value="3"/>
</dbReference>
<evidence type="ECO:0000256" key="2">
    <source>
        <dbReference type="PROSITE-ProRule" id="PRU00176"/>
    </source>
</evidence>
<dbReference type="GO" id="GO:0030626">
    <property type="term" value="F:U12 snRNA binding"/>
    <property type="evidence" value="ECO:0007669"/>
    <property type="project" value="TreeGrafter"/>
</dbReference>
<comment type="caution">
    <text evidence="4">The sequence shown here is derived from an EMBL/GenBank/DDBJ whole genome shotgun (WGS) entry which is preliminary data.</text>
</comment>
<accession>A0AAV0TQS2</accession>
<dbReference type="GO" id="GO:0000398">
    <property type="term" value="P:mRNA splicing, via spliceosome"/>
    <property type="evidence" value="ECO:0007669"/>
    <property type="project" value="TreeGrafter"/>
</dbReference>
<dbReference type="InterPro" id="IPR045164">
    <property type="entry name" value="RBM41/RNPC3"/>
</dbReference>
<feature type="domain" description="RRM" evidence="3">
    <location>
        <begin position="391"/>
        <end position="469"/>
    </location>
</feature>
<organism evidence="4 5">
    <name type="scientific">Hyaloperonospora brassicae</name>
    <name type="common">Brassica downy mildew</name>
    <name type="synonym">Peronospora brassicae</name>
    <dbReference type="NCBI Taxonomy" id="162125"/>
    <lineage>
        <taxon>Eukaryota</taxon>
        <taxon>Sar</taxon>
        <taxon>Stramenopiles</taxon>
        <taxon>Oomycota</taxon>
        <taxon>Peronosporomycetes</taxon>
        <taxon>Peronosporales</taxon>
        <taxon>Peronosporaceae</taxon>
        <taxon>Hyaloperonospora</taxon>
    </lineage>
</organism>
<dbReference type="InterPro" id="IPR012677">
    <property type="entry name" value="Nucleotide-bd_a/b_plait_sf"/>
</dbReference>
<dbReference type="Pfam" id="PF00076">
    <property type="entry name" value="RRM_1"/>
    <property type="match status" value="1"/>
</dbReference>
<evidence type="ECO:0000313" key="5">
    <source>
        <dbReference type="Proteomes" id="UP001162031"/>
    </source>
</evidence>
<dbReference type="GO" id="GO:0097157">
    <property type="term" value="F:pre-mRNA intronic binding"/>
    <property type="evidence" value="ECO:0007669"/>
    <property type="project" value="TreeGrafter"/>
</dbReference>
<dbReference type="PROSITE" id="PS50102">
    <property type="entry name" value="RRM"/>
    <property type="match status" value="2"/>
</dbReference>